<accession>A0A1G9M2G1</accession>
<dbReference type="RefSeq" id="WP_052445881.1">
    <property type="nucleotide sequence ID" value="NZ_FNGU01000002.1"/>
</dbReference>
<dbReference type="InterPro" id="IPR025965">
    <property type="entry name" value="FlgD/Vpr_Ig-like"/>
</dbReference>
<comment type="function">
    <text evidence="4 5">Required for flagellar hook formation. May act as a scaffolding protein.</text>
</comment>
<comment type="similarity">
    <text evidence="1 5">Belongs to the FlgD family.</text>
</comment>
<keyword evidence="7" id="KW-0969">Cilium</keyword>
<keyword evidence="7" id="KW-0966">Cell projection</keyword>
<dbReference type="AlphaFoldDB" id="A0A1G9M2G1"/>
<evidence type="ECO:0000256" key="5">
    <source>
        <dbReference type="RuleBase" id="RU362076"/>
    </source>
</evidence>
<organism evidence="7 8">
    <name type="scientific">Geoalkalibacter ferrihydriticus</name>
    <dbReference type="NCBI Taxonomy" id="392333"/>
    <lineage>
        <taxon>Bacteria</taxon>
        <taxon>Pseudomonadati</taxon>
        <taxon>Thermodesulfobacteriota</taxon>
        <taxon>Desulfuromonadia</taxon>
        <taxon>Desulfuromonadales</taxon>
        <taxon>Geoalkalibacteraceae</taxon>
        <taxon>Geoalkalibacter</taxon>
    </lineage>
</organism>
<reference evidence="7 8" key="1">
    <citation type="submission" date="2016-10" db="EMBL/GenBank/DDBJ databases">
        <authorList>
            <person name="de Groot N.N."/>
        </authorList>
    </citation>
    <scope>NUCLEOTIDE SEQUENCE [LARGE SCALE GENOMIC DNA]</scope>
    <source>
        <strain evidence="7 8">DSM 17813</strain>
    </source>
</reference>
<keyword evidence="7" id="KW-0282">Flagellum</keyword>
<dbReference type="GO" id="GO:0044781">
    <property type="term" value="P:bacterial-type flagellum organization"/>
    <property type="evidence" value="ECO:0007669"/>
    <property type="project" value="UniProtKB-UniRule"/>
</dbReference>
<dbReference type="OrthoDB" id="9785233at2"/>
<dbReference type="EMBL" id="FNGU01000002">
    <property type="protein sequence ID" value="SDL68293.1"/>
    <property type="molecule type" value="Genomic_DNA"/>
</dbReference>
<dbReference type="Pfam" id="PF03963">
    <property type="entry name" value="FlgD"/>
    <property type="match status" value="1"/>
</dbReference>
<evidence type="ECO:0000256" key="4">
    <source>
        <dbReference type="ARBA" id="ARBA00024746"/>
    </source>
</evidence>
<dbReference type="Proteomes" id="UP000182146">
    <property type="component" value="Unassembled WGS sequence"/>
</dbReference>
<evidence type="ECO:0000256" key="2">
    <source>
        <dbReference type="ARBA" id="ARBA00016013"/>
    </source>
</evidence>
<dbReference type="Gene3D" id="2.30.30.910">
    <property type="match status" value="1"/>
</dbReference>
<evidence type="ECO:0000313" key="8">
    <source>
        <dbReference type="Proteomes" id="UP000182146"/>
    </source>
</evidence>
<feature type="domain" description="FlgD/Vpr Ig-like" evidence="6">
    <location>
        <begin position="106"/>
        <end position="175"/>
    </location>
</feature>
<keyword evidence="3 5" id="KW-1005">Bacterial flagellum biogenesis</keyword>
<dbReference type="STRING" id="392333.SAMN05660860_01000"/>
<evidence type="ECO:0000256" key="1">
    <source>
        <dbReference type="ARBA" id="ARBA00010577"/>
    </source>
</evidence>
<proteinExistence type="inferred from homology"/>
<name>A0A1G9M2G1_9BACT</name>
<dbReference type="Gene3D" id="2.60.40.4070">
    <property type="match status" value="1"/>
</dbReference>
<evidence type="ECO:0000313" key="7">
    <source>
        <dbReference type="EMBL" id="SDL68293.1"/>
    </source>
</evidence>
<gene>
    <name evidence="7" type="ORF">SAMN05660860_01000</name>
</gene>
<dbReference type="Pfam" id="PF13860">
    <property type="entry name" value="FlgD_ig"/>
    <property type="match status" value="1"/>
</dbReference>
<evidence type="ECO:0000259" key="6">
    <source>
        <dbReference type="Pfam" id="PF13860"/>
    </source>
</evidence>
<protein>
    <recommendedName>
        <fullName evidence="2 5">Basal-body rod modification protein FlgD</fullName>
    </recommendedName>
</protein>
<dbReference type="InterPro" id="IPR005648">
    <property type="entry name" value="FlgD"/>
</dbReference>
<evidence type="ECO:0000256" key="3">
    <source>
        <dbReference type="ARBA" id="ARBA00022795"/>
    </source>
</evidence>
<sequence>MTMIADTQAVATGSLTKSLAGGSVMGKDDFLLLLVTQLQNQDPMDPQDPTEFTAQLAQFSSLEQLFAINDNLGLMAGSSIEMERLSALSMIGKEAVSGGGFFNFNGSSATLGYQLEVGAHEASLHVLDATGRNVANLPASGTNPGEHFLTWDGTGLNGQKVAPGEYQVVARALNANEETIPTKPLVKSVITGVDMLGGTNWLVSDNGNFRLKDIVSVRDL</sequence>